<dbReference type="PANTHER" id="PTHR33678">
    <property type="entry name" value="BLL1576 PROTEIN"/>
    <property type="match status" value="1"/>
</dbReference>
<evidence type="ECO:0000313" key="3">
    <source>
        <dbReference type="EMBL" id="RKG29407.1"/>
    </source>
</evidence>
<reference evidence="3 4" key="1">
    <citation type="submission" date="2018-09" db="EMBL/GenBank/DDBJ databases">
        <title>The draft genome of Acinetobacter spp. strains.</title>
        <authorList>
            <person name="Qin J."/>
            <person name="Feng Y."/>
            <person name="Zong Z."/>
        </authorList>
    </citation>
    <scope>NUCLEOTIDE SEQUENCE [LARGE SCALE GENOMIC DNA]</scope>
    <source>
        <strain evidence="3 4">WCHAc060115</strain>
    </source>
</reference>
<dbReference type="RefSeq" id="WP_171407873.1">
    <property type="nucleotide sequence ID" value="NZ_RAXT01000192.1"/>
</dbReference>
<dbReference type="Proteomes" id="UP000280405">
    <property type="component" value="Unassembled WGS sequence"/>
</dbReference>
<feature type="non-terminal residue" evidence="3">
    <location>
        <position position="181"/>
    </location>
</feature>
<evidence type="ECO:0000313" key="4">
    <source>
        <dbReference type="Proteomes" id="UP000280405"/>
    </source>
</evidence>
<accession>A0A3A8E389</accession>
<keyword evidence="4" id="KW-1185">Reference proteome</keyword>
<comment type="caution">
    <text evidence="3">The sequence shown here is derived from an EMBL/GenBank/DDBJ whole genome shotgun (WGS) entry which is preliminary data.</text>
</comment>
<dbReference type="EMBL" id="RAXT01000192">
    <property type="protein sequence ID" value="RKG29407.1"/>
    <property type="molecule type" value="Genomic_DNA"/>
</dbReference>
<evidence type="ECO:0000259" key="2">
    <source>
        <dbReference type="Pfam" id="PF13007"/>
    </source>
</evidence>
<sequence length="181" mass="20716">LQHQSLAQSNQQLDAKVQHLSILTQKYEHELALFKKHKFGSKNEHLTAKQIHLWDEAVEEDIAAVDLELERLNADKTDAATEKATVNKPKRRLLPDHLHTIRIEHEPASTQCSCGCQLRRIGEDISEKLHFRPAQFYKEQHVRGKWVCDQCDTLTQQAMPAYVIDKGIASPELLSHVLVSK</sequence>
<dbReference type="InterPro" id="IPR024474">
    <property type="entry name" value="Znf_dom_IS66"/>
</dbReference>
<dbReference type="InterPro" id="IPR024463">
    <property type="entry name" value="Transposase_TnpC_homeodom"/>
</dbReference>
<dbReference type="PANTHER" id="PTHR33678:SF1">
    <property type="entry name" value="BLL1576 PROTEIN"/>
    <property type="match status" value="1"/>
</dbReference>
<feature type="non-terminal residue" evidence="3">
    <location>
        <position position="1"/>
    </location>
</feature>
<feature type="domain" description="Transposase IS66 zinc-finger binding" evidence="1">
    <location>
        <begin position="110"/>
        <end position="152"/>
    </location>
</feature>
<evidence type="ECO:0000259" key="1">
    <source>
        <dbReference type="Pfam" id="PF13005"/>
    </source>
</evidence>
<name>A0A3A8E389_9GAMM</name>
<protein>
    <submittedName>
        <fullName evidence="3">IS66 family transposase</fullName>
    </submittedName>
</protein>
<organism evidence="3 4">
    <name type="scientific">Acinetobacter rongchengensis</name>
    <dbReference type="NCBI Taxonomy" id="2419601"/>
    <lineage>
        <taxon>Bacteria</taxon>
        <taxon>Pseudomonadati</taxon>
        <taxon>Pseudomonadota</taxon>
        <taxon>Gammaproteobacteria</taxon>
        <taxon>Moraxellales</taxon>
        <taxon>Moraxellaceae</taxon>
        <taxon>Acinetobacter</taxon>
    </lineage>
</organism>
<dbReference type="Pfam" id="PF13005">
    <property type="entry name" value="zf-IS66"/>
    <property type="match status" value="1"/>
</dbReference>
<gene>
    <name evidence="3" type="ORF">D7V20_19470</name>
</gene>
<dbReference type="Pfam" id="PF13007">
    <property type="entry name" value="LZ_Tnp_IS66"/>
    <property type="match status" value="1"/>
</dbReference>
<dbReference type="InterPro" id="IPR052344">
    <property type="entry name" value="Transposase-related"/>
</dbReference>
<dbReference type="AlphaFoldDB" id="A0A3A8E389"/>
<proteinExistence type="predicted"/>
<feature type="domain" description="Transposase TnpC homeodomain" evidence="2">
    <location>
        <begin position="27"/>
        <end position="103"/>
    </location>
</feature>